<comment type="caution">
    <text evidence="2">The sequence shown here is derived from an EMBL/GenBank/DDBJ whole genome shotgun (WGS) entry which is preliminary data.</text>
</comment>
<proteinExistence type="predicted"/>
<name>A0A7C3PM86_9CYAN</name>
<organism evidence="2">
    <name type="scientific">Oscillatoriales cyanobacterium SpSt-418</name>
    <dbReference type="NCBI Taxonomy" id="2282169"/>
    <lineage>
        <taxon>Bacteria</taxon>
        <taxon>Bacillati</taxon>
        <taxon>Cyanobacteriota</taxon>
        <taxon>Cyanophyceae</taxon>
        <taxon>Oscillatoriophycideae</taxon>
        <taxon>Oscillatoriales</taxon>
    </lineage>
</organism>
<gene>
    <name evidence="2" type="ORF">ENR64_27255</name>
</gene>
<protein>
    <submittedName>
        <fullName evidence="2">Uncharacterized protein</fullName>
    </submittedName>
</protein>
<feature type="transmembrane region" description="Helical" evidence="1">
    <location>
        <begin position="12"/>
        <end position="39"/>
    </location>
</feature>
<dbReference type="AlphaFoldDB" id="A0A7C3PM86"/>
<keyword evidence="1" id="KW-0812">Transmembrane</keyword>
<dbReference type="EMBL" id="DSRU01000404">
    <property type="protein sequence ID" value="HFN01377.1"/>
    <property type="molecule type" value="Genomic_DNA"/>
</dbReference>
<sequence length="117" mass="13084">MRRLNDRQILVAVALFFPFLSTLGSILFPSLFAPIAIVAKLLDSGIEKVTAQLEISNNIRAAIVVYSLAVIPGLLCLLRVIKKPVDRLVYGLLYLLFMLPLLYIWLLIIGLIRSGYL</sequence>
<keyword evidence="1" id="KW-1133">Transmembrane helix</keyword>
<reference evidence="2" key="1">
    <citation type="journal article" date="2020" name="mSystems">
        <title>Genome- and Community-Level Interaction Insights into Carbon Utilization and Element Cycling Functions of Hydrothermarchaeota in Hydrothermal Sediment.</title>
        <authorList>
            <person name="Zhou Z."/>
            <person name="Liu Y."/>
            <person name="Xu W."/>
            <person name="Pan J."/>
            <person name="Luo Z.H."/>
            <person name="Li M."/>
        </authorList>
    </citation>
    <scope>NUCLEOTIDE SEQUENCE [LARGE SCALE GENOMIC DNA]</scope>
    <source>
        <strain evidence="2">SpSt-418</strain>
    </source>
</reference>
<accession>A0A7C3PM86</accession>
<evidence type="ECO:0000313" key="2">
    <source>
        <dbReference type="EMBL" id="HFN01377.1"/>
    </source>
</evidence>
<feature type="transmembrane region" description="Helical" evidence="1">
    <location>
        <begin position="88"/>
        <end position="112"/>
    </location>
</feature>
<keyword evidence="1" id="KW-0472">Membrane</keyword>
<evidence type="ECO:0000256" key="1">
    <source>
        <dbReference type="SAM" id="Phobius"/>
    </source>
</evidence>
<feature type="transmembrane region" description="Helical" evidence="1">
    <location>
        <begin position="59"/>
        <end position="81"/>
    </location>
</feature>